<sequence length="70" mass="7539">MYRYAPRPGCTAQMPTCDSQYLFCDVRGVPHCVSKIKPYGVCVGFEGFDACFNGVCLNGRCVPGATPPVS</sequence>
<dbReference type="AlphaFoldDB" id="A0A914REU1"/>
<dbReference type="Proteomes" id="UP000887564">
    <property type="component" value="Unplaced"/>
</dbReference>
<evidence type="ECO:0000313" key="2">
    <source>
        <dbReference type="WBParaSite" id="PEQ_0000020801-mRNA-1"/>
    </source>
</evidence>
<keyword evidence="1" id="KW-1185">Reference proteome</keyword>
<reference evidence="2" key="1">
    <citation type="submission" date="2022-11" db="UniProtKB">
        <authorList>
            <consortium name="WormBaseParasite"/>
        </authorList>
    </citation>
    <scope>IDENTIFICATION</scope>
</reference>
<evidence type="ECO:0000313" key="1">
    <source>
        <dbReference type="Proteomes" id="UP000887564"/>
    </source>
</evidence>
<name>A0A914REU1_PAREQ</name>
<protein>
    <submittedName>
        <fullName evidence="2">EB domain-containing protein</fullName>
    </submittedName>
</protein>
<proteinExistence type="predicted"/>
<accession>A0A914REU1</accession>
<organism evidence="1 2">
    <name type="scientific">Parascaris equorum</name>
    <name type="common">Equine roundworm</name>
    <dbReference type="NCBI Taxonomy" id="6256"/>
    <lineage>
        <taxon>Eukaryota</taxon>
        <taxon>Metazoa</taxon>
        <taxon>Ecdysozoa</taxon>
        <taxon>Nematoda</taxon>
        <taxon>Chromadorea</taxon>
        <taxon>Rhabditida</taxon>
        <taxon>Spirurina</taxon>
        <taxon>Ascaridomorpha</taxon>
        <taxon>Ascaridoidea</taxon>
        <taxon>Ascarididae</taxon>
        <taxon>Parascaris</taxon>
    </lineage>
</organism>
<dbReference type="WBParaSite" id="PEQ_0000020801-mRNA-1">
    <property type="protein sequence ID" value="PEQ_0000020801-mRNA-1"/>
    <property type="gene ID" value="PEQ_0000020801"/>
</dbReference>